<organism evidence="1 2">
    <name type="scientific">Hirsutella rhossiliensis</name>
    <dbReference type="NCBI Taxonomy" id="111463"/>
    <lineage>
        <taxon>Eukaryota</taxon>
        <taxon>Fungi</taxon>
        <taxon>Dikarya</taxon>
        <taxon>Ascomycota</taxon>
        <taxon>Pezizomycotina</taxon>
        <taxon>Sordariomycetes</taxon>
        <taxon>Hypocreomycetidae</taxon>
        <taxon>Hypocreales</taxon>
        <taxon>Ophiocordycipitaceae</taxon>
        <taxon>Hirsutella</taxon>
    </lineage>
</organism>
<evidence type="ECO:0000313" key="2">
    <source>
        <dbReference type="Proteomes" id="UP000824596"/>
    </source>
</evidence>
<dbReference type="AlphaFoldDB" id="A0A9P8MMW2"/>
<dbReference type="EMBL" id="JAIZPD010000016">
    <property type="protein sequence ID" value="KAH0958298.1"/>
    <property type="molecule type" value="Genomic_DNA"/>
</dbReference>
<dbReference type="RefSeq" id="XP_044715812.1">
    <property type="nucleotide sequence ID" value="XM_044869070.1"/>
</dbReference>
<keyword evidence="2" id="KW-1185">Reference proteome</keyword>
<dbReference type="OrthoDB" id="2363873at2759"/>
<reference evidence="1" key="1">
    <citation type="submission" date="2021-09" db="EMBL/GenBank/DDBJ databases">
        <title>A high-quality genome of the endoparasitic fungus Hirsutella rhossiliensis with a comparison of Hirsutella genomes reveals transposable elements contributing to genome size variation.</title>
        <authorList>
            <person name="Lin R."/>
            <person name="Jiao Y."/>
            <person name="Sun X."/>
            <person name="Ling J."/>
            <person name="Xie B."/>
            <person name="Cheng X."/>
        </authorList>
    </citation>
    <scope>NUCLEOTIDE SEQUENCE</scope>
    <source>
        <strain evidence="1">HR02</strain>
    </source>
</reference>
<accession>A0A9P8MMW2</accession>
<dbReference type="GeneID" id="68359728"/>
<proteinExistence type="predicted"/>
<dbReference type="Proteomes" id="UP000824596">
    <property type="component" value="Unassembled WGS sequence"/>
</dbReference>
<protein>
    <submittedName>
        <fullName evidence="1">Platelet-activating factor acetylhydrolase, isoform II domain-containing protein</fullName>
    </submittedName>
</protein>
<comment type="caution">
    <text evidence="1">The sequence shown here is derived from an EMBL/GenBank/DDBJ whole genome shotgun (WGS) entry which is preliminary data.</text>
</comment>
<evidence type="ECO:0000313" key="1">
    <source>
        <dbReference type="EMBL" id="KAH0958298.1"/>
    </source>
</evidence>
<dbReference type="Gene3D" id="3.40.50.1820">
    <property type="entry name" value="alpha/beta hydrolase"/>
    <property type="match status" value="1"/>
</dbReference>
<name>A0A9P8MMW2_9HYPO</name>
<dbReference type="Pfam" id="PF03403">
    <property type="entry name" value="PAF-AH_p_II"/>
    <property type="match status" value="1"/>
</dbReference>
<gene>
    <name evidence="1" type="ORF">HRG_10599</name>
</gene>
<dbReference type="SUPFAM" id="SSF53474">
    <property type="entry name" value="alpha/beta-Hydrolases"/>
    <property type="match status" value="1"/>
</dbReference>
<dbReference type="InterPro" id="IPR029058">
    <property type="entry name" value="AB_hydrolase_fold"/>
</dbReference>
<sequence length="193" mass="21154">MPPDIASIEDAVLDAYLGSVGWPEGILSSLELALCCKVHRRHSPSQRFPKLLYGTGLNISRLFYSAMAQHLASMGFEVIAMDHLYETDVVQFANGELVFRGRIGRDSGDDDAKARGLDVDASFVMDFSTFKWLSTSPNPAMLSKPSILGGVNLDGELWGGVRKLGVSRPFLFMGAEDHNTTSFPGWSEFCKAM</sequence>